<dbReference type="EnsemblPlants" id="Solyc08g083200.3.1">
    <property type="protein sequence ID" value="Solyc08g083200.3.1"/>
    <property type="gene ID" value="Solyc08g083200.3"/>
</dbReference>
<dbReference type="Proteomes" id="UP000004994">
    <property type="component" value="Chromosome 8"/>
</dbReference>
<dbReference type="OMA" id="AHHAMSH"/>
<keyword evidence="1" id="KW-1133">Transmembrane helix</keyword>
<evidence type="ECO:0000313" key="2">
    <source>
        <dbReference type="EnsemblPlants" id="Solyc08g083200.3.1"/>
    </source>
</evidence>
<dbReference type="Gramene" id="Solyc08g083200.3.1">
    <property type="protein sequence ID" value="Solyc08g083200.3.1"/>
    <property type="gene ID" value="Solyc08g083200.3"/>
</dbReference>
<dbReference type="PANTHER" id="PTHR34970:SF2">
    <property type="entry name" value="ABC TRANSPORTER A FAMILY PROTEIN"/>
    <property type="match status" value="1"/>
</dbReference>
<evidence type="ECO:0000313" key="3">
    <source>
        <dbReference type="Proteomes" id="UP000004994"/>
    </source>
</evidence>
<dbReference type="InParanoid" id="A0A3Q7HUW9"/>
<keyword evidence="1" id="KW-0812">Transmembrane</keyword>
<proteinExistence type="predicted"/>
<dbReference type="AlphaFoldDB" id="A0A3Q7HUW9"/>
<sequence length="95" mass="10367">KKKIVSLSLNTNIVKSGSADSEKMGYVLRVRFAAFFAGAAVASAGGLYLLHKDYQTAHHAMSHQMNDVYESLNGRISTLERLKEADAAKHVEATE</sequence>
<dbReference type="PaxDb" id="4081-Solyc08g083200.2.1"/>
<reference evidence="2" key="2">
    <citation type="submission" date="2019-01" db="UniProtKB">
        <authorList>
            <consortium name="EnsemblPlants"/>
        </authorList>
    </citation>
    <scope>IDENTIFICATION</scope>
    <source>
        <strain evidence="2">cv. Heinz 1706</strain>
    </source>
</reference>
<dbReference type="PANTHER" id="PTHR34970">
    <property type="entry name" value="ABC TRANSPORTER A FAMILY PROTEIN"/>
    <property type="match status" value="1"/>
</dbReference>
<dbReference type="FunCoup" id="A0A3Q7HUW9">
    <property type="interactions" value="1069"/>
</dbReference>
<accession>A0A3Q7HUW9</accession>
<organism evidence="2">
    <name type="scientific">Solanum lycopersicum</name>
    <name type="common">Tomato</name>
    <name type="synonym">Lycopersicon esculentum</name>
    <dbReference type="NCBI Taxonomy" id="4081"/>
    <lineage>
        <taxon>Eukaryota</taxon>
        <taxon>Viridiplantae</taxon>
        <taxon>Streptophyta</taxon>
        <taxon>Embryophyta</taxon>
        <taxon>Tracheophyta</taxon>
        <taxon>Spermatophyta</taxon>
        <taxon>Magnoliopsida</taxon>
        <taxon>eudicotyledons</taxon>
        <taxon>Gunneridae</taxon>
        <taxon>Pentapetalae</taxon>
        <taxon>asterids</taxon>
        <taxon>lamiids</taxon>
        <taxon>Solanales</taxon>
        <taxon>Solanaceae</taxon>
        <taxon>Solanoideae</taxon>
        <taxon>Solaneae</taxon>
        <taxon>Solanum</taxon>
        <taxon>Solanum subgen. Lycopersicon</taxon>
    </lineage>
</organism>
<reference evidence="2" key="1">
    <citation type="journal article" date="2012" name="Nature">
        <title>The tomato genome sequence provides insights into fleshy fruit evolution.</title>
        <authorList>
            <consortium name="Tomato Genome Consortium"/>
        </authorList>
    </citation>
    <scope>NUCLEOTIDE SEQUENCE [LARGE SCALE GENOMIC DNA]</scope>
    <source>
        <strain evidence="2">cv. Heinz 1706</strain>
    </source>
</reference>
<protein>
    <submittedName>
        <fullName evidence="2">Uncharacterized protein</fullName>
    </submittedName>
</protein>
<feature type="transmembrane region" description="Helical" evidence="1">
    <location>
        <begin position="32"/>
        <end position="50"/>
    </location>
</feature>
<keyword evidence="1" id="KW-0472">Membrane</keyword>
<dbReference type="STRING" id="4081.A0A3Q7HUW9"/>
<evidence type="ECO:0000256" key="1">
    <source>
        <dbReference type="SAM" id="Phobius"/>
    </source>
</evidence>
<name>A0A3Q7HUW9_SOLLC</name>
<keyword evidence="3" id="KW-1185">Reference proteome</keyword>